<feature type="domain" description="R13L1/DRL21-like LRR repeat region" evidence="1">
    <location>
        <begin position="16"/>
        <end position="79"/>
    </location>
</feature>
<reference evidence="2 3" key="1">
    <citation type="journal article" date="2024" name="G3 (Bethesda)">
        <title>Genome assembly of Hibiscus sabdariffa L. provides insights into metabolisms of medicinal natural products.</title>
        <authorList>
            <person name="Kim T."/>
        </authorList>
    </citation>
    <scope>NUCLEOTIDE SEQUENCE [LARGE SCALE GENOMIC DNA]</scope>
    <source>
        <strain evidence="2">TK-2024</strain>
        <tissue evidence="2">Old leaves</tissue>
    </source>
</reference>
<comment type="caution">
    <text evidence="2">The sequence shown here is derived from an EMBL/GenBank/DDBJ whole genome shotgun (WGS) entry which is preliminary data.</text>
</comment>
<dbReference type="InterPro" id="IPR056789">
    <property type="entry name" value="LRR_R13L1-DRL21"/>
</dbReference>
<dbReference type="Pfam" id="PF25019">
    <property type="entry name" value="LRR_R13L1-DRL21"/>
    <property type="match status" value="1"/>
</dbReference>
<sequence>MFVVDKDDSHSAAADLSKLGGFNNLRGRLEIANLGFVTNAKLEFKAANLKKKKYLRKLDLLWSGPFTYIDDNKSDYKKKSLEDL</sequence>
<keyword evidence="3" id="KW-1185">Reference proteome</keyword>
<evidence type="ECO:0000313" key="3">
    <source>
        <dbReference type="Proteomes" id="UP001472677"/>
    </source>
</evidence>
<protein>
    <recommendedName>
        <fullName evidence="1">R13L1/DRL21-like LRR repeat region domain-containing protein</fullName>
    </recommendedName>
</protein>
<dbReference type="Proteomes" id="UP001472677">
    <property type="component" value="Unassembled WGS sequence"/>
</dbReference>
<gene>
    <name evidence="2" type="ORF">V6N12_057602</name>
</gene>
<proteinExistence type="predicted"/>
<evidence type="ECO:0000259" key="1">
    <source>
        <dbReference type="Pfam" id="PF25019"/>
    </source>
</evidence>
<name>A0ABR2C5L9_9ROSI</name>
<organism evidence="2 3">
    <name type="scientific">Hibiscus sabdariffa</name>
    <name type="common">roselle</name>
    <dbReference type="NCBI Taxonomy" id="183260"/>
    <lineage>
        <taxon>Eukaryota</taxon>
        <taxon>Viridiplantae</taxon>
        <taxon>Streptophyta</taxon>
        <taxon>Embryophyta</taxon>
        <taxon>Tracheophyta</taxon>
        <taxon>Spermatophyta</taxon>
        <taxon>Magnoliopsida</taxon>
        <taxon>eudicotyledons</taxon>
        <taxon>Gunneridae</taxon>
        <taxon>Pentapetalae</taxon>
        <taxon>rosids</taxon>
        <taxon>malvids</taxon>
        <taxon>Malvales</taxon>
        <taxon>Malvaceae</taxon>
        <taxon>Malvoideae</taxon>
        <taxon>Hibiscus</taxon>
    </lineage>
</organism>
<evidence type="ECO:0000313" key="2">
    <source>
        <dbReference type="EMBL" id="KAK8514705.1"/>
    </source>
</evidence>
<accession>A0ABR2C5L9</accession>
<dbReference type="EMBL" id="JBBPBM010000066">
    <property type="protein sequence ID" value="KAK8514705.1"/>
    <property type="molecule type" value="Genomic_DNA"/>
</dbReference>